<protein>
    <submittedName>
        <fullName evidence="1">Uncharacterized protein</fullName>
    </submittedName>
</protein>
<evidence type="ECO:0000313" key="2">
    <source>
        <dbReference type="Proteomes" id="UP000010297"/>
    </source>
</evidence>
<keyword evidence="2" id="KW-1185">Reference proteome</keyword>
<dbReference type="EMBL" id="BAFF01000001">
    <property type="protein sequence ID" value="GAB50876.1"/>
    <property type="molecule type" value="Genomic_DNA"/>
</dbReference>
<organism evidence="1 2">
    <name type="scientific">Atlantibacter hermannii NBRC 105704</name>
    <dbReference type="NCBI Taxonomy" id="1115512"/>
    <lineage>
        <taxon>Bacteria</taxon>
        <taxon>Pseudomonadati</taxon>
        <taxon>Pseudomonadota</taxon>
        <taxon>Gammaproteobacteria</taxon>
        <taxon>Enterobacterales</taxon>
        <taxon>Enterobacteriaceae</taxon>
        <taxon>Atlantibacter</taxon>
    </lineage>
</organism>
<accession>H5UY95</accession>
<dbReference type="AlphaFoldDB" id="H5UY95"/>
<gene>
    <name evidence="1" type="ORF">EH105704_01_08880</name>
</gene>
<name>H5UY95_ATLHE</name>
<proteinExistence type="predicted"/>
<dbReference type="Proteomes" id="UP000010297">
    <property type="component" value="Unassembled WGS sequence"/>
</dbReference>
<evidence type="ECO:0000313" key="1">
    <source>
        <dbReference type="EMBL" id="GAB50876.1"/>
    </source>
</evidence>
<reference evidence="1 2" key="1">
    <citation type="submission" date="2012-02" db="EMBL/GenBank/DDBJ databases">
        <title>Whole genome shotgun sequence of Escherichia hermannii NBRC 105704.</title>
        <authorList>
            <person name="Yoshida I."/>
            <person name="Hosoyama A."/>
            <person name="Tsuchikane K."/>
            <person name="Katsumata H."/>
            <person name="Yamazaki S."/>
            <person name="Fujita N."/>
        </authorList>
    </citation>
    <scope>NUCLEOTIDE SEQUENCE [LARGE SCALE GENOMIC DNA]</scope>
    <source>
        <strain evidence="1 2">NBRC 105704</strain>
    </source>
</reference>
<comment type="caution">
    <text evidence="1">The sequence shown here is derived from an EMBL/GenBank/DDBJ whole genome shotgun (WGS) entry which is preliminary data.</text>
</comment>
<sequence length="47" mass="4915">MNAGMPLTLLWGIDAKADLLGFGFALVMLPGADSGVNEAAKKKHETN</sequence>